<feature type="transmembrane region" description="Helical" evidence="2">
    <location>
        <begin position="20"/>
        <end position="38"/>
    </location>
</feature>
<evidence type="ECO:0000313" key="3">
    <source>
        <dbReference type="EMBL" id="RXH67757.1"/>
    </source>
</evidence>
<evidence type="ECO:0000256" key="1">
    <source>
        <dbReference type="SAM" id="MobiDB-lite"/>
    </source>
</evidence>
<feature type="non-terminal residue" evidence="3">
    <location>
        <position position="1"/>
    </location>
</feature>
<keyword evidence="2" id="KW-0472">Membrane</keyword>
<name>A0A498HEK9_MALDO</name>
<evidence type="ECO:0000256" key="2">
    <source>
        <dbReference type="SAM" id="Phobius"/>
    </source>
</evidence>
<organism evidence="3 4">
    <name type="scientific">Malus domestica</name>
    <name type="common">Apple</name>
    <name type="synonym">Pyrus malus</name>
    <dbReference type="NCBI Taxonomy" id="3750"/>
    <lineage>
        <taxon>Eukaryota</taxon>
        <taxon>Viridiplantae</taxon>
        <taxon>Streptophyta</taxon>
        <taxon>Embryophyta</taxon>
        <taxon>Tracheophyta</taxon>
        <taxon>Spermatophyta</taxon>
        <taxon>Magnoliopsida</taxon>
        <taxon>eudicotyledons</taxon>
        <taxon>Gunneridae</taxon>
        <taxon>Pentapetalae</taxon>
        <taxon>rosids</taxon>
        <taxon>fabids</taxon>
        <taxon>Rosales</taxon>
        <taxon>Rosaceae</taxon>
        <taxon>Amygdaloideae</taxon>
        <taxon>Maleae</taxon>
        <taxon>Malus</taxon>
    </lineage>
</organism>
<evidence type="ECO:0000313" key="4">
    <source>
        <dbReference type="Proteomes" id="UP000290289"/>
    </source>
</evidence>
<keyword evidence="2" id="KW-1133">Transmembrane helix</keyword>
<keyword evidence="2" id="KW-0812">Transmembrane</keyword>
<reference evidence="3 4" key="1">
    <citation type="submission" date="2018-10" db="EMBL/GenBank/DDBJ databases">
        <title>A high-quality apple genome assembly.</title>
        <authorList>
            <person name="Hu J."/>
        </authorList>
    </citation>
    <scope>NUCLEOTIDE SEQUENCE [LARGE SCALE GENOMIC DNA]</scope>
    <source>
        <strain evidence="4">cv. HFTH1</strain>
        <tissue evidence="3">Young leaf</tissue>
    </source>
</reference>
<dbReference type="EMBL" id="RDQH01000343">
    <property type="protein sequence ID" value="RXH67757.1"/>
    <property type="molecule type" value="Genomic_DNA"/>
</dbReference>
<dbReference type="Proteomes" id="UP000290289">
    <property type="component" value="Chromosome 17"/>
</dbReference>
<gene>
    <name evidence="3" type="ORF">DVH24_027904</name>
</gene>
<sequence>LRIEAYNPDVKALLQRYLRVLLVLIYSLFSAFAFNKWLSSPSGVSQQVPILHEAFWELTGFRFHQNSEVKRVARESNSMMGDPLGSSRVSSQKQNREGVVVSQSGQYRATMVERARKMVPPGPGCDKMTEMTEEKLVRWKLGNT</sequence>
<feature type="region of interest" description="Disordered" evidence="1">
    <location>
        <begin position="75"/>
        <end position="97"/>
    </location>
</feature>
<keyword evidence="4" id="KW-1185">Reference proteome</keyword>
<comment type="caution">
    <text evidence="3">The sequence shown here is derived from an EMBL/GenBank/DDBJ whole genome shotgun (WGS) entry which is preliminary data.</text>
</comment>
<accession>A0A498HEK9</accession>
<proteinExistence type="predicted"/>
<protein>
    <submittedName>
        <fullName evidence="3">Uncharacterized protein</fullName>
    </submittedName>
</protein>
<dbReference type="AlphaFoldDB" id="A0A498HEK9"/>